<protein>
    <submittedName>
        <fullName evidence="6">FAD-binding domain, FAD/NAD(P)-binding domain superfamily</fullName>
    </submittedName>
</protein>
<dbReference type="InterPro" id="IPR051104">
    <property type="entry name" value="FAD_monoxygenase"/>
</dbReference>
<evidence type="ECO:0000313" key="6">
    <source>
        <dbReference type="EMBL" id="USW56708.1"/>
    </source>
</evidence>
<dbReference type="PRINTS" id="PR00420">
    <property type="entry name" value="RNGMNOXGNASE"/>
</dbReference>
<keyword evidence="4" id="KW-1133">Transmembrane helix</keyword>
<sequence length="441" mass="48760">MTGQQPFSVAIVGGGLGGISLGIALQRRNIPFTLYESRGSFTEIGAGINLGPSALRTLRLIDPTLGEKVYNLATRNPPPHEDVWMHLRYAAPWGDHEDGEMFHKISSPPTGNMTLHRQELLALLAEEMGHRHAKFNKKFESYEQTSDHVTLKFVDGTTDEASILVACDGIHSKVRTCMLGNDDPASKAVFSESGAYRALLPMEKAVEVLGESARLGTINFGPGGYLITYPVSGGTKLNCGAWTSRRGQTWPHRDWILPNQQQQFKSDFALCGERVQKILRMFDDDPELWATFQHGNQPDSFTDGLVILTGDGAHSMPPHQGSGASQAIEDSYVLAETLSVLVPSPESGIPSPTAADLKAALRIVEQVRKARFTQVHRYSVEGGDRWFGLFDQKLEGKDLQDWIDETERRLRWIWNEDLAAHAEEAKSLLAAHLNEAKTANY</sequence>
<dbReference type="InterPro" id="IPR002938">
    <property type="entry name" value="FAD-bd"/>
</dbReference>
<dbReference type="Gene3D" id="3.50.50.60">
    <property type="entry name" value="FAD/NAD(P)-binding domain"/>
    <property type="match status" value="1"/>
</dbReference>
<reference evidence="6" key="1">
    <citation type="submission" date="2022-06" db="EMBL/GenBank/DDBJ databases">
        <title>Complete genome sequences of two strains of the flax pathogen Septoria linicola.</title>
        <authorList>
            <person name="Lapalu N."/>
            <person name="Simon A."/>
            <person name="Demenou B."/>
            <person name="Paumier D."/>
            <person name="Guillot M.-P."/>
            <person name="Gout L."/>
            <person name="Valade R."/>
        </authorList>
    </citation>
    <scope>NUCLEOTIDE SEQUENCE</scope>
    <source>
        <strain evidence="6">SE15195</strain>
    </source>
</reference>
<feature type="domain" description="FAD-binding" evidence="5">
    <location>
        <begin position="8"/>
        <end position="339"/>
    </location>
</feature>
<dbReference type="EMBL" id="CP099426">
    <property type="protein sequence ID" value="USW56708.1"/>
    <property type="molecule type" value="Genomic_DNA"/>
</dbReference>
<evidence type="ECO:0000259" key="5">
    <source>
        <dbReference type="Pfam" id="PF01494"/>
    </source>
</evidence>
<dbReference type="SUPFAM" id="SSF54373">
    <property type="entry name" value="FAD-linked reductases, C-terminal domain"/>
    <property type="match status" value="1"/>
</dbReference>
<evidence type="ECO:0000256" key="2">
    <source>
        <dbReference type="ARBA" id="ARBA00022827"/>
    </source>
</evidence>
<feature type="transmembrane region" description="Helical" evidence="4">
    <location>
        <begin position="6"/>
        <end position="25"/>
    </location>
</feature>
<accession>A0A9Q9B0L2</accession>
<dbReference type="GO" id="GO:0044550">
    <property type="term" value="P:secondary metabolite biosynthetic process"/>
    <property type="evidence" value="ECO:0007669"/>
    <property type="project" value="TreeGrafter"/>
</dbReference>
<dbReference type="GO" id="GO:0016491">
    <property type="term" value="F:oxidoreductase activity"/>
    <property type="evidence" value="ECO:0007669"/>
    <property type="project" value="UniProtKB-KW"/>
</dbReference>
<keyword evidence="2" id="KW-0274">FAD</keyword>
<evidence type="ECO:0000313" key="7">
    <source>
        <dbReference type="Proteomes" id="UP001056384"/>
    </source>
</evidence>
<keyword evidence="3" id="KW-0560">Oxidoreductase</keyword>
<dbReference type="Proteomes" id="UP001056384">
    <property type="component" value="Chromosome 9"/>
</dbReference>
<name>A0A9Q9B0L2_9PEZI</name>
<dbReference type="SUPFAM" id="SSF51905">
    <property type="entry name" value="FAD/NAD(P)-binding domain"/>
    <property type="match status" value="1"/>
</dbReference>
<keyword evidence="1" id="KW-0285">Flavoprotein</keyword>
<keyword evidence="4" id="KW-0472">Membrane</keyword>
<evidence type="ECO:0000256" key="1">
    <source>
        <dbReference type="ARBA" id="ARBA00022630"/>
    </source>
</evidence>
<dbReference type="PANTHER" id="PTHR46720:SF1">
    <property type="entry name" value="HYDROXYLASE, PUTATIVE (AFU_ORTHOLOGUE AFUA_8G06050)-RELATED"/>
    <property type="match status" value="1"/>
</dbReference>
<dbReference type="PANTHER" id="PTHR46720">
    <property type="entry name" value="HYDROXYLASE, PUTATIVE (AFU_ORTHOLOGUE AFUA_3G01460)-RELATED"/>
    <property type="match status" value="1"/>
</dbReference>
<dbReference type="InterPro" id="IPR036188">
    <property type="entry name" value="FAD/NAD-bd_sf"/>
</dbReference>
<evidence type="ECO:0000256" key="4">
    <source>
        <dbReference type="SAM" id="Phobius"/>
    </source>
</evidence>
<dbReference type="GO" id="GO:0071949">
    <property type="term" value="F:FAD binding"/>
    <property type="evidence" value="ECO:0007669"/>
    <property type="project" value="InterPro"/>
</dbReference>
<evidence type="ECO:0000256" key="3">
    <source>
        <dbReference type="ARBA" id="ARBA00023002"/>
    </source>
</evidence>
<gene>
    <name evidence="6" type="ORF">Slin15195_G100270</name>
</gene>
<proteinExistence type="predicted"/>
<keyword evidence="4" id="KW-0812">Transmembrane</keyword>
<dbReference type="Pfam" id="PF01494">
    <property type="entry name" value="FAD_binding_3"/>
    <property type="match status" value="1"/>
</dbReference>
<dbReference type="AlphaFoldDB" id="A0A9Q9B0L2"/>
<keyword evidence="7" id="KW-1185">Reference proteome</keyword>
<organism evidence="6 7">
    <name type="scientific">Septoria linicola</name>
    <dbReference type="NCBI Taxonomy" id="215465"/>
    <lineage>
        <taxon>Eukaryota</taxon>
        <taxon>Fungi</taxon>
        <taxon>Dikarya</taxon>
        <taxon>Ascomycota</taxon>
        <taxon>Pezizomycotina</taxon>
        <taxon>Dothideomycetes</taxon>
        <taxon>Dothideomycetidae</taxon>
        <taxon>Mycosphaerellales</taxon>
        <taxon>Mycosphaerellaceae</taxon>
        <taxon>Septoria</taxon>
    </lineage>
</organism>